<sequence>MDQATRRRGSTTLMISLVVLLGLTGCLGSGPQPLAAAEVRDGFRRAAESYGTFASHYSTRETLRIALDFGLAPTPSIEALSFAELQRHTVREGQPMLYKTDPRALSIHVLTVAYEQLQGFGGSSSAYAHSCAVLTATPGSTEVSVHKEDCPEPVQSALAGYWGDVVNPT</sequence>
<dbReference type="AlphaFoldDB" id="A0AA41XB84"/>
<evidence type="ECO:0008006" key="3">
    <source>
        <dbReference type="Google" id="ProtNLM"/>
    </source>
</evidence>
<accession>A0AA41XB84</accession>
<dbReference type="PROSITE" id="PS51257">
    <property type="entry name" value="PROKAR_LIPOPROTEIN"/>
    <property type="match status" value="1"/>
</dbReference>
<dbReference type="Proteomes" id="UP001165587">
    <property type="component" value="Unassembled WGS sequence"/>
</dbReference>
<evidence type="ECO:0000313" key="1">
    <source>
        <dbReference type="EMBL" id="MCS5725034.1"/>
    </source>
</evidence>
<protein>
    <recommendedName>
        <fullName evidence="3">Lipoprotein</fullName>
    </recommendedName>
</protein>
<organism evidence="1 2">
    <name type="scientific">Herbiconiux oxytropis</name>
    <dbReference type="NCBI Taxonomy" id="2970915"/>
    <lineage>
        <taxon>Bacteria</taxon>
        <taxon>Bacillati</taxon>
        <taxon>Actinomycetota</taxon>
        <taxon>Actinomycetes</taxon>
        <taxon>Micrococcales</taxon>
        <taxon>Microbacteriaceae</taxon>
        <taxon>Herbiconiux</taxon>
    </lineage>
</organism>
<evidence type="ECO:0000313" key="2">
    <source>
        <dbReference type="Proteomes" id="UP001165587"/>
    </source>
</evidence>
<proteinExistence type="predicted"/>
<gene>
    <name evidence="1" type="ORF">N1028_03910</name>
</gene>
<reference evidence="1" key="1">
    <citation type="submission" date="2022-08" db="EMBL/GenBank/DDBJ databases">
        <authorList>
            <person name="Deng Y."/>
            <person name="Han X.-F."/>
            <person name="Zhang Y.-Q."/>
        </authorList>
    </citation>
    <scope>NUCLEOTIDE SEQUENCE</scope>
    <source>
        <strain evidence="1">CPCC 203407</strain>
    </source>
</reference>
<comment type="caution">
    <text evidence="1">The sequence shown here is derived from an EMBL/GenBank/DDBJ whole genome shotgun (WGS) entry which is preliminary data.</text>
</comment>
<dbReference type="RefSeq" id="WP_259525510.1">
    <property type="nucleotide sequence ID" value="NZ_JANLCK010000002.1"/>
</dbReference>
<name>A0AA41XB84_9MICO</name>
<keyword evidence="2" id="KW-1185">Reference proteome</keyword>
<dbReference type="EMBL" id="JANLCK010000002">
    <property type="protein sequence ID" value="MCS5725034.1"/>
    <property type="molecule type" value="Genomic_DNA"/>
</dbReference>